<gene>
    <name evidence="1" type="ORF">KIS1582_0778</name>
</gene>
<dbReference type="EMBL" id="VDEM01000004">
    <property type="protein sequence ID" value="KAF0825471.1"/>
    <property type="molecule type" value="Genomic_DNA"/>
</dbReference>
<protein>
    <submittedName>
        <fullName evidence="1">Uncharacterized protein</fullName>
    </submittedName>
</protein>
<organism evidence="1 2">
    <name type="scientific">Cytobacillus firmus</name>
    <name type="common">Bacillus firmus</name>
    <dbReference type="NCBI Taxonomy" id="1399"/>
    <lineage>
        <taxon>Bacteria</taxon>
        <taxon>Bacillati</taxon>
        <taxon>Bacillota</taxon>
        <taxon>Bacilli</taxon>
        <taxon>Bacillales</taxon>
        <taxon>Bacillaceae</taxon>
        <taxon>Cytobacillus</taxon>
    </lineage>
</organism>
<evidence type="ECO:0000313" key="2">
    <source>
        <dbReference type="Proteomes" id="UP000465778"/>
    </source>
</evidence>
<accession>A0A800NEW6</accession>
<name>A0A800NEW6_CYTFI</name>
<dbReference type="AlphaFoldDB" id="A0A800NEW6"/>
<comment type="caution">
    <text evidence="1">The sequence shown here is derived from an EMBL/GenBank/DDBJ whole genome shotgun (WGS) entry which is preliminary data.</text>
</comment>
<reference evidence="1 2" key="1">
    <citation type="journal article" date="2020" name="G3 (Bethesda)">
        <title>Whole Genome Sequencing and Comparative Genomics of Two Nematicidal Bacillus Strains Reveals a Wide Range of Possible Virulence Factors.</title>
        <authorList>
            <person name="Susic N."/>
            <person name="Janezic S."/>
            <person name="Rupnik M."/>
            <person name="Geric Stare B."/>
        </authorList>
    </citation>
    <scope>NUCLEOTIDE SEQUENCE [LARGE SCALE GENOMIC DNA]</scope>
    <source>
        <strain evidence="1 2">I-1582</strain>
    </source>
</reference>
<evidence type="ECO:0000313" key="1">
    <source>
        <dbReference type="EMBL" id="KAF0825471.1"/>
    </source>
</evidence>
<dbReference type="Proteomes" id="UP000465778">
    <property type="component" value="Unassembled WGS sequence"/>
</dbReference>
<sequence>MLLDYGVCIYKLKYPKLKELNCKIKKGSWKLLSHQACELISAFG</sequence>
<proteinExistence type="predicted"/>